<dbReference type="SUPFAM" id="SSF56601">
    <property type="entry name" value="beta-lactamase/transpeptidase-like"/>
    <property type="match status" value="1"/>
</dbReference>
<evidence type="ECO:0000259" key="1">
    <source>
        <dbReference type="Pfam" id="PF00144"/>
    </source>
</evidence>
<accession>A0A8H7XU60</accession>
<dbReference type="Pfam" id="PF00144">
    <property type="entry name" value="Beta-lactamase"/>
    <property type="match status" value="1"/>
</dbReference>
<proteinExistence type="predicted"/>
<dbReference type="PANTHER" id="PTHR43283:SF3">
    <property type="entry name" value="BETA-LACTAMASE FAMILY PROTEIN (AFU_ORTHOLOGUE AFUA_5G07500)"/>
    <property type="match status" value="1"/>
</dbReference>
<evidence type="ECO:0000313" key="2">
    <source>
        <dbReference type="EMBL" id="KAG5165804.1"/>
    </source>
</evidence>
<dbReference type="AlphaFoldDB" id="A0A8H7XU60"/>
<feature type="domain" description="Beta-lactamase-related" evidence="1">
    <location>
        <begin position="13"/>
        <end position="382"/>
    </location>
</feature>
<sequence>MTSLSTTGKVALTNYIKETLQSKTIPGFVLGVSNINEEIFFEGGGSRIVDDIESGEITPDSIFWICSQTKMITALAVLKLIENGTISLDTPVGNFIPEFRNPIIVDKTSTRNTTFRPAKTVVTVQHLLNFSSGLFYPVVRDNLTGLSEGYFSKEMHAASDPRSHFFSILIGDLPALPLKFEPGTDFVYGWSSDALGFIVEEVSGCTLEEFCKQHIFKPLGMETSFYLTDKLRKRMVDLTYRQRDGTLSPWNGQLNIIEQDPAKVRLHLGGVGMYSSMRDYLKLLRHLLQIHAGQPVESPILKQETVHQMFIPALTDKGSKSISDLVMVPSLQWGTTMAITTEDWPGRRRAGSVFWGGWAGTFHFIDPTSGIAVVFGIQIVPTADMEALKVWSKLEALIYAALIPETPKPNL</sequence>
<reference evidence="2" key="1">
    <citation type="submission" date="2021-02" db="EMBL/GenBank/DDBJ databases">
        <title>Psilocybe cubensis genome.</title>
        <authorList>
            <person name="Mckernan K.J."/>
            <person name="Crawford S."/>
            <person name="Trippe A."/>
            <person name="Kane L.T."/>
            <person name="Mclaughlin S."/>
        </authorList>
    </citation>
    <scope>NUCLEOTIDE SEQUENCE [LARGE SCALE GENOMIC DNA]</scope>
    <source>
        <strain evidence="2">MGC-MH-2018</strain>
    </source>
</reference>
<dbReference type="EMBL" id="JAFIQS010000009">
    <property type="protein sequence ID" value="KAG5165804.1"/>
    <property type="molecule type" value="Genomic_DNA"/>
</dbReference>
<gene>
    <name evidence="2" type="ORF">JR316_009390</name>
</gene>
<dbReference type="InterPro" id="IPR001466">
    <property type="entry name" value="Beta-lactam-related"/>
</dbReference>
<dbReference type="Gene3D" id="3.40.710.10">
    <property type="entry name" value="DD-peptidase/beta-lactamase superfamily"/>
    <property type="match status" value="1"/>
</dbReference>
<organism evidence="2">
    <name type="scientific">Psilocybe cubensis</name>
    <name type="common">Psychedelic mushroom</name>
    <name type="synonym">Stropharia cubensis</name>
    <dbReference type="NCBI Taxonomy" id="181762"/>
    <lineage>
        <taxon>Eukaryota</taxon>
        <taxon>Fungi</taxon>
        <taxon>Dikarya</taxon>
        <taxon>Basidiomycota</taxon>
        <taxon>Agaricomycotina</taxon>
        <taxon>Agaricomycetes</taxon>
        <taxon>Agaricomycetidae</taxon>
        <taxon>Agaricales</taxon>
        <taxon>Agaricineae</taxon>
        <taxon>Strophariaceae</taxon>
        <taxon>Psilocybe</taxon>
    </lineage>
</organism>
<name>A0A8H7XU60_PSICU</name>
<protein>
    <recommendedName>
        <fullName evidence="1">Beta-lactamase-related domain-containing protein</fullName>
    </recommendedName>
</protein>
<dbReference type="InterPro" id="IPR050789">
    <property type="entry name" value="Diverse_Enzym_Activities"/>
</dbReference>
<dbReference type="PANTHER" id="PTHR43283">
    <property type="entry name" value="BETA-LACTAMASE-RELATED"/>
    <property type="match status" value="1"/>
</dbReference>
<comment type="caution">
    <text evidence="2">The sequence shown here is derived from an EMBL/GenBank/DDBJ whole genome shotgun (WGS) entry which is preliminary data.</text>
</comment>
<dbReference type="InterPro" id="IPR012338">
    <property type="entry name" value="Beta-lactam/transpept-like"/>
</dbReference>